<dbReference type="Proteomes" id="UP001196870">
    <property type="component" value="Unassembled WGS sequence"/>
</dbReference>
<reference evidence="12" key="1">
    <citation type="journal article" date="2021" name="Syst. Appl. Microbiol.">
        <title>Roseomonas hellenica sp. nov., isolated from roots of wild-growing Alkanna tinctoria.</title>
        <authorList>
            <person name="Rat A."/>
            <person name="Naranjo H.D."/>
            <person name="Lebbe L."/>
            <person name="Cnockaert M."/>
            <person name="Krigas N."/>
            <person name="Grigoriadou K."/>
            <person name="Maloupa E."/>
            <person name="Willems A."/>
        </authorList>
    </citation>
    <scope>NUCLEOTIDE SEQUENCE [LARGE SCALE GENOMIC DNA]</scope>
    <source>
        <strain evidence="12">LMG 31523</strain>
    </source>
</reference>
<dbReference type="InterPro" id="IPR001753">
    <property type="entry name" value="Enoyl-CoA_hydra/iso"/>
</dbReference>
<dbReference type="CDD" id="cd06558">
    <property type="entry name" value="crotonase-like"/>
    <property type="match status" value="1"/>
</dbReference>
<evidence type="ECO:0000256" key="1">
    <source>
        <dbReference type="ARBA" id="ARBA00005005"/>
    </source>
</evidence>
<keyword evidence="2" id="KW-0276">Fatty acid metabolism</keyword>
<organism evidence="11 12">
    <name type="scientific">Plastoroseomonas hellenica</name>
    <dbReference type="NCBI Taxonomy" id="2687306"/>
    <lineage>
        <taxon>Bacteria</taxon>
        <taxon>Pseudomonadati</taxon>
        <taxon>Pseudomonadota</taxon>
        <taxon>Alphaproteobacteria</taxon>
        <taxon>Acetobacterales</taxon>
        <taxon>Acetobacteraceae</taxon>
        <taxon>Plastoroseomonas</taxon>
    </lineage>
</organism>
<dbReference type="PANTHER" id="PTHR48075:SF7">
    <property type="entry name" value="3-HYDROXYACYL-COA DEHYDROGENASE-RELATED"/>
    <property type="match status" value="1"/>
</dbReference>
<evidence type="ECO:0000313" key="12">
    <source>
        <dbReference type="Proteomes" id="UP001196870"/>
    </source>
</evidence>
<keyword evidence="5" id="KW-0520">NAD</keyword>
<evidence type="ECO:0000256" key="5">
    <source>
        <dbReference type="ARBA" id="ARBA00023027"/>
    </source>
</evidence>
<dbReference type="SUPFAM" id="SSF52096">
    <property type="entry name" value="ClpP/crotonase"/>
    <property type="match status" value="1"/>
</dbReference>
<dbReference type="PANTHER" id="PTHR48075">
    <property type="entry name" value="3-HYDROXYACYL-COA DEHYDROGENASE FAMILY PROTEIN"/>
    <property type="match status" value="1"/>
</dbReference>
<protein>
    <submittedName>
        <fullName evidence="11">3-hydroxyacyl-CoA dehydrogenase</fullName>
    </submittedName>
</protein>
<evidence type="ECO:0000256" key="8">
    <source>
        <dbReference type="SAM" id="MobiDB-lite"/>
    </source>
</evidence>
<dbReference type="Gene3D" id="3.40.50.720">
    <property type="entry name" value="NAD(P)-binding Rossmann-like Domain"/>
    <property type="match status" value="1"/>
</dbReference>
<keyword evidence="6" id="KW-0443">Lipid metabolism</keyword>
<dbReference type="Gene3D" id="1.10.1040.50">
    <property type="match status" value="1"/>
</dbReference>
<dbReference type="InterPro" id="IPR029045">
    <property type="entry name" value="ClpP/crotonase-like_dom_sf"/>
</dbReference>
<dbReference type="SUPFAM" id="SSF48179">
    <property type="entry name" value="6-phosphogluconate dehydrogenase C-terminal domain-like"/>
    <property type="match status" value="2"/>
</dbReference>
<evidence type="ECO:0000256" key="2">
    <source>
        <dbReference type="ARBA" id="ARBA00022832"/>
    </source>
</evidence>
<dbReference type="InterPro" id="IPR008927">
    <property type="entry name" value="6-PGluconate_DH-like_C_sf"/>
</dbReference>
<dbReference type="Pfam" id="PF00725">
    <property type="entry name" value="3HCDH"/>
    <property type="match status" value="2"/>
</dbReference>
<evidence type="ECO:0000256" key="7">
    <source>
        <dbReference type="ARBA" id="ARBA00049556"/>
    </source>
</evidence>
<dbReference type="SUPFAM" id="SSF51735">
    <property type="entry name" value="NAD(P)-binding Rossmann-fold domains"/>
    <property type="match status" value="1"/>
</dbReference>
<dbReference type="EMBL" id="JAAGBB010000012">
    <property type="protein sequence ID" value="MBR0665027.1"/>
    <property type="molecule type" value="Genomic_DNA"/>
</dbReference>
<evidence type="ECO:0000313" key="11">
    <source>
        <dbReference type="EMBL" id="MBR0665027.1"/>
    </source>
</evidence>
<keyword evidence="3" id="KW-0442">Lipid degradation</keyword>
<dbReference type="InterPro" id="IPR006176">
    <property type="entry name" value="3-OHacyl-CoA_DH_NAD-bd"/>
</dbReference>
<dbReference type="Pfam" id="PF02737">
    <property type="entry name" value="3HCDH_N"/>
    <property type="match status" value="1"/>
</dbReference>
<dbReference type="InterPro" id="IPR036291">
    <property type="entry name" value="NAD(P)-bd_dom_sf"/>
</dbReference>
<comment type="catalytic activity">
    <reaction evidence="7">
        <text>a (3S)-3-hydroxyacyl-CoA + NAD(+) = a 3-oxoacyl-CoA + NADH + H(+)</text>
        <dbReference type="Rhea" id="RHEA:22432"/>
        <dbReference type="ChEBI" id="CHEBI:15378"/>
        <dbReference type="ChEBI" id="CHEBI:57318"/>
        <dbReference type="ChEBI" id="CHEBI:57540"/>
        <dbReference type="ChEBI" id="CHEBI:57945"/>
        <dbReference type="ChEBI" id="CHEBI:90726"/>
        <dbReference type="EC" id="1.1.1.35"/>
    </reaction>
</comment>
<evidence type="ECO:0000256" key="4">
    <source>
        <dbReference type="ARBA" id="ARBA00023002"/>
    </source>
</evidence>
<evidence type="ECO:0000256" key="3">
    <source>
        <dbReference type="ARBA" id="ARBA00022963"/>
    </source>
</evidence>
<feature type="domain" description="3-hydroxyacyl-CoA dehydrogenase C-terminal" evidence="9">
    <location>
        <begin position="382"/>
        <end position="436"/>
    </location>
</feature>
<keyword evidence="12" id="KW-1185">Reference proteome</keyword>
<comment type="pathway">
    <text evidence="1">Lipid metabolism; fatty acid beta-oxidation.</text>
</comment>
<sequence>MHRRRPGHRDGAGGDAVSASDRQRAEGPQAPSTGGVNRPRQTDEGGIKKIGVVGAGVMGAGIAAQVANAGLPVVLLDVIPGGAAKAVEKMLRADPAPFMHRSNARRVTTGDLATDLALLGDCDWIVEAITEKLDAKRDLYAKLAPVRKPGSILSSNTSTIPLVALTEGADWAADFLITHFFNPPRYMRLLEVVAGPRTRADAVAAVSAIADQALGKTVIPCKDRPGFIANRIGGQWMQAAINHAFDFGLSIEEADAVMGAPIGVPKTGVFGLLDLVGIDLMPHIAASMKASLPPEDAYVQGLREQPLIARLIAEGRIGRKGGKGGFYTRVKASDGSSIKYGIDLKTGQDRVSEKPLLESLEAGRRDLAALVAHPDRGGRYARAVLLDTLSYAAALVPEVADDIASVDAAMRLGYNWKWGPFELIDRLGPARLAGLLRAEGRAVPPLLERVGETRFYREEGGALQAMATDGSYRPVARPEGVLLLSDVKRRSKPLTKNGAASLWDIGDGVACLEFHTKMNALDPEVLALIGKAIAMGKKGEFRALVIHNEGENFSVGANLGLALFAANIAAWGEIESMVESGQKTYRALREAPFPVVGAPAGMALGGGCEILLHCDAIEAHAETYMGLVEAGVGVIPGWGGCAAMLRRWAENPKTPKGPMPPVAKAFEMISTAYVAKSAFEARDWMLLRPADGITMNRDRLLAAAKARALSMVEGYEPPKPAALRLPGASGRAALMMAVDSAVALGRTTPHDVVVCGHLATTLTGGERDHTEETSEDQVRTLERQSFMALLHTEATLARVEHMLDTGRALRN</sequence>
<feature type="domain" description="3-hydroxyacyl-CoA dehydrogenase C-terminal" evidence="9">
    <location>
        <begin position="226"/>
        <end position="325"/>
    </location>
</feature>
<evidence type="ECO:0000256" key="6">
    <source>
        <dbReference type="ARBA" id="ARBA00023098"/>
    </source>
</evidence>
<comment type="caution">
    <text evidence="11">The sequence shown here is derived from an EMBL/GenBank/DDBJ whole genome shotgun (WGS) entry which is preliminary data.</text>
</comment>
<dbReference type="Gene3D" id="3.90.226.10">
    <property type="entry name" value="2-enoyl-CoA Hydratase, Chain A, domain 1"/>
    <property type="match status" value="1"/>
</dbReference>
<dbReference type="Pfam" id="PF00378">
    <property type="entry name" value="ECH_1"/>
    <property type="match status" value="1"/>
</dbReference>
<evidence type="ECO:0000259" key="10">
    <source>
        <dbReference type="Pfam" id="PF02737"/>
    </source>
</evidence>
<feature type="domain" description="3-hydroxyacyl-CoA dehydrogenase NAD binding" evidence="10">
    <location>
        <begin position="49"/>
        <end position="223"/>
    </location>
</feature>
<accession>A0ABS5EXJ5</accession>
<proteinExistence type="predicted"/>
<feature type="region of interest" description="Disordered" evidence="8">
    <location>
        <begin position="1"/>
        <end position="44"/>
    </location>
</feature>
<name>A0ABS5EXJ5_9PROT</name>
<gene>
    <name evidence="11" type="ORF">GXW71_11750</name>
</gene>
<evidence type="ECO:0000259" key="9">
    <source>
        <dbReference type="Pfam" id="PF00725"/>
    </source>
</evidence>
<dbReference type="InterPro" id="IPR006108">
    <property type="entry name" value="3HC_DH_C"/>
</dbReference>
<keyword evidence="4" id="KW-0560">Oxidoreductase</keyword>